<gene>
    <name evidence="2" type="ordered locus">BMS_2293</name>
</gene>
<evidence type="ECO:0000313" key="2">
    <source>
        <dbReference type="EMBL" id="CBW27093.1"/>
    </source>
</evidence>
<keyword evidence="3" id="KW-1185">Reference proteome</keyword>
<dbReference type="SMART" id="SM00450">
    <property type="entry name" value="RHOD"/>
    <property type="match status" value="1"/>
</dbReference>
<dbReference type="AlphaFoldDB" id="E1X4C1"/>
<dbReference type="SUPFAM" id="SSF52821">
    <property type="entry name" value="Rhodanese/Cell cycle control phosphatase"/>
    <property type="match status" value="1"/>
</dbReference>
<dbReference type="Proteomes" id="UP000008963">
    <property type="component" value="Chromosome"/>
</dbReference>
<reference evidence="3" key="1">
    <citation type="journal article" date="2013" name="ISME J.">
        <title>A small predatory core genome in the divergent marine Bacteriovorax marinus SJ and the terrestrial Bdellovibrio bacteriovorus.</title>
        <authorList>
            <person name="Crossman L.C."/>
            <person name="Chen H."/>
            <person name="Cerdeno-Tarraga A.M."/>
            <person name="Brooks K."/>
            <person name="Quail M.A."/>
            <person name="Pineiro S.A."/>
            <person name="Hobley L."/>
            <person name="Sockett R.E."/>
            <person name="Bentley S.D."/>
            <person name="Parkhill J."/>
            <person name="Williams H.N."/>
            <person name="Stine O.C."/>
        </authorList>
    </citation>
    <scope>NUCLEOTIDE SEQUENCE [LARGE SCALE GENOMIC DNA]</scope>
    <source>
        <strain evidence="3">ATCC BAA-682 / DSM 15412 / SJ</strain>
    </source>
</reference>
<dbReference type="InterPro" id="IPR001763">
    <property type="entry name" value="Rhodanese-like_dom"/>
</dbReference>
<name>E1X4C1_HALMS</name>
<dbReference type="eggNOG" id="COG0607">
    <property type="taxonomic scope" value="Bacteria"/>
</dbReference>
<dbReference type="InterPro" id="IPR036873">
    <property type="entry name" value="Rhodanese-like_dom_sf"/>
</dbReference>
<dbReference type="PROSITE" id="PS50206">
    <property type="entry name" value="RHODANESE_3"/>
    <property type="match status" value="1"/>
</dbReference>
<proteinExistence type="predicted"/>
<dbReference type="KEGG" id="bmx:BMS_2293"/>
<sequence>MEYYLIMKRYIFILSLLFLQSCLKPDEVENKSHVVKSMGETVAKQYSDIPHLSIEQMQSLEKDTYILVDIRSLPEIEISYIPNSLTQKKFEQELPNFQGKKVIVYSTLGPRSSKYVRLLREKKIDAYNLKEGILGWAHRKLPLLENGKETLRLHVYTDAYNFTPSGYEGVYK</sequence>
<dbReference type="EMBL" id="FQ312005">
    <property type="protein sequence ID" value="CBW27093.1"/>
    <property type="molecule type" value="Genomic_DNA"/>
</dbReference>
<protein>
    <recommendedName>
        <fullName evidence="1">Rhodanese domain-containing protein</fullName>
    </recommendedName>
</protein>
<dbReference type="HOGENOM" id="CLU_089574_5_2_7"/>
<dbReference type="PATRIC" id="fig|862908.3.peg.2182"/>
<evidence type="ECO:0000313" key="3">
    <source>
        <dbReference type="Proteomes" id="UP000008963"/>
    </source>
</evidence>
<dbReference type="Pfam" id="PF00581">
    <property type="entry name" value="Rhodanese"/>
    <property type="match status" value="1"/>
</dbReference>
<evidence type="ECO:0000259" key="1">
    <source>
        <dbReference type="PROSITE" id="PS50206"/>
    </source>
</evidence>
<dbReference type="Gene3D" id="3.40.250.10">
    <property type="entry name" value="Rhodanese-like domain"/>
    <property type="match status" value="1"/>
</dbReference>
<organism evidence="2 3">
    <name type="scientific">Halobacteriovorax marinus (strain ATCC BAA-682 / DSM 15412 / SJ)</name>
    <name type="common">Bacteriovorax marinus</name>
    <dbReference type="NCBI Taxonomy" id="862908"/>
    <lineage>
        <taxon>Bacteria</taxon>
        <taxon>Pseudomonadati</taxon>
        <taxon>Bdellovibrionota</taxon>
        <taxon>Bacteriovoracia</taxon>
        <taxon>Bacteriovoracales</taxon>
        <taxon>Halobacteriovoraceae</taxon>
        <taxon>Halobacteriovorax</taxon>
    </lineage>
</organism>
<accession>E1X4C1</accession>
<feature type="domain" description="Rhodanese" evidence="1">
    <location>
        <begin position="61"/>
        <end position="145"/>
    </location>
</feature>
<dbReference type="CDD" id="cd00158">
    <property type="entry name" value="RHOD"/>
    <property type="match status" value="1"/>
</dbReference>
<dbReference type="STRING" id="862908.BMS_2293"/>